<evidence type="ECO:0000313" key="1">
    <source>
        <dbReference type="EMBL" id="KIC68692.1"/>
    </source>
</evidence>
<proteinExistence type="predicted"/>
<gene>
    <name evidence="1" type="ORF">RM50_04325</name>
</gene>
<comment type="caution">
    <text evidence="1">The sequence shown here is derived from an EMBL/GenBank/DDBJ whole genome shotgun (WGS) entry which is preliminary data.</text>
</comment>
<evidence type="ECO:0000313" key="2">
    <source>
        <dbReference type="Proteomes" id="UP000031196"/>
    </source>
</evidence>
<sequence length="76" mass="8347">MAADEATPTRRGRKSKGARRVIGFRLPVEKADLAREIATAEGFEHLSDWVSMTVTEYIDSTDLGKAHQQKAAQMSG</sequence>
<dbReference type="Proteomes" id="UP000031196">
    <property type="component" value="Unassembled WGS sequence"/>
</dbReference>
<dbReference type="AlphaFoldDB" id="A0A0B4DIN0"/>
<dbReference type="OrthoDB" id="4950620at2"/>
<reference evidence="1 2" key="1">
    <citation type="submission" date="2014-12" db="EMBL/GenBank/DDBJ databases">
        <title>Genome sequencing of Arthrobacter phenanthrenivorans SWC37.</title>
        <authorList>
            <person name="Tan P.W."/>
            <person name="Chan K.-G."/>
        </authorList>
    </citation>
    <scope>NUCLEOTIDE SEQUENCE [LARGE SCALE GENOMIC DNA]</scope>
    <source>
        <strain evidence="1 2">SWC37</strain>
    </source>
</reference>
<accession>A0A0B4DIN0</accession>
<dbReference type="EMBL" id="JWTB01000008">
    <property type="protein sequence ID" value="KIC68692.1"/>
    <property type="molecule type" value="Genomic_DNA"/>
</dbReference>
<evidence type="ECO:0008006" key="3">
    <source>
        <dbReference type="Google" id="ProtNLM"/>
    </source>
</evidence>
<dbReference type="RefSeq" id="WP_043450386.1">
    <property type="nucleotide sequence ID" value="NZ_JWTB01000008.1"/>
</dbReference>
<name>A0A0B4DIN0_PSEPS</name>
<organism evidence="1 2">
    <name type="scientific">Pseudarthrobacter phenanthrenivorans</name>
    <name type="common">Arthrobacter phenanthrenivorans</name>
    <dbReference type="NCBI Taxonomy" id="361575"/>
    <lineage>
        <taxon>Bacteria</taxon>
        <taxon>Bacillati</taxon>
        <taxon>Actinomycetota</taxon>
        <taxon>Actinomycetes</taxon>
        <taxon>Micrococcales</taxon>
        <taxon>Micrococcaceae</taxon>
        <taxon>Pseudarthrobacter</taxon>
    </lineage>
</organism>
<protein>
    <recommendedName>
        <fullName evidence="3">CopG family transcriptional regulator</fullName>
    </recommendedName>
</protein>